<keyword evidence="5" id="KW-0677">Repeat</keyword>
<dbReference type="InterPro" id="IPR012953">
    <property type="entry name" value="BOP1_N_dom"/>
</dbReference>
<accession>A0A9P7BWX1</accession>
<dbReference type="GO" id="GO:0070545">
    <property type="term" value="C:PeBoW complex"/>
    <property type="evidence" value="ECO:0007669"/>
    <property type="project" value="TreeGrafter"/>
</dbReference>
<evidence type="ECO:0000256" key="7">
    <source>
        <dbReference type="SAM" id="MobiDB-lite"/>
    </source>
</evidence>
<feature type="compositionally biased region" description="Basic and acidic residues" evidence="7">
    <location>
        <begin position="38"/>
        <end position="55"/>
    </location>
</feature>
<evidence type="ECO:0000256" key="4">
    <source>
        <dbReference type="ARBA" id="ARBA00022574"/>
    </source>
</evidence>
<gene>
    <name evidence="9" type="ORF">G6F64_001825</name>
</gene>
<protein>
    <recommendedName>
        <fullName evidence="8">BOP1 N-terminal domain-containing protein</fullName>
    </recommendedName>
</protein>
<keyword evidence="3" id="KW-0698">rRNA processing</keyword>
<comment type="caution">
    <text evidence="9">The sequence shown here is derived from an EMBL/GenBank/DDBJ whole genome shotgun (WGS) entry which is preliminary data.</text>
</comment>
<organism evidence="9 10">
    <name type="scientific">Rhizopus oryzae</name>
    <name type="common">Mucormycosis agent</name>
    <name type="synonym">Rhizopus arrhizus var. delemar</name>
    <dbReference type="NCBI Taxonomy" id="64495"/>
    <lineage>
        <taxon>Eukaryota</taxon>
        <taxon>Fungi</taxon>
        <taxon>Fungi incertae sedis</taxon>
        <taxon>Mucoromycota</taxon>
        <taxon>Mucoromycotina</taxon>
        <taxon>Mucoromycetes</taxon>
        <taxon>Mucorales</taxon>
        <taxon>Mucorineae</taxon>
        <taxon>Rhizopodaceae</taxon>
        <taxon>Rhizopus</taxon>
    </lineage>
</organism>
<keyword evidence="4" id="KW-0853">WD repeat</keyword>
<comment type="subcellular location">
    <subcellularLocation>
        <location evidence="1">Nucleus</location>
        <location evidence="1">Nucleolus</location>
    </subcellularLocation>
</comment>
<feature type="domain" description="BOP1 N-terminal" evidence="8">
    <location>
        <begin position="87"/>
        <end position="225"/>
    </location>
</feature>
<keyword evidence="2" id="KW-0690">Ribosome biogenesis</keyword>
<dbReference type="AlphaFoldDB" id="A0A9P7BWX1"/>
<dbReference type="GO" id="GO:0030687">
    <property type="term" value="C:preribosome, large subunit precursor"/>
    <property type="evidence" value="ECO:0007669"/>
    <property type="project" value="TreeGrafter"/>
</dbReference>
<feature type="region of interest" description="Disordered" evidence="7">
    <location>
        <begin position="1"/>
        <end position="79"/>
    </location>
</feature>
<dbReference type="Pfam" id="PF08145">
    <property type="entry name" value="BOP1NT"/>
    <property type="match status" value="2"/>
</dbReference>
<evidence type="ECO:0000313" key="9">
    <source>
        <dbReference type="EMBL" id="KAG1313972.1"/>
    </source>
</evidence>
<dbReference type="GO" id="GO:0000463">
    <property type="term" value="P:maturation of LSU-rRNA from tricistronic rRNA transcript (SSU-rRNA, 5.8S rRNA, LSU-rRNA)"/>
    <property type="evidence" value="ECO:0007669"/>
    <property type="project" value="TreeGrafter"/>
</dbReference>
<dbReference type="GO" id="GO:0043021">
    <property type="term" value="F:ribonucleoprotein complex binding"/>
    <property type="evidence" value="ECO:0007669"/>
    <property type="project" value="TreeGrafter"/>
</dbReference>
<evidence type="ECO:0000256" key="5">
    <source>
        <dbReference type="ARBA" id="ARBA00022737"/>
    </source>
</evidence>
<evidence type="ECO:0000256" key="2">
    <source>
        <dbReference type="ARBA" id="ARBA00022517"/>
    </source>
</evidence>
<dbReference type="Proteomes" id="UP000716291">
    <property type="component" value="Unassembled WGS sequence"/>
</dbReference>
<evidence type="ECO:0000256" key="6">
    <source>
        <dbReference type="ARBA" id="ARBA00023242"/>
    </source>
</evidence>
<dbReference type="SUPFAM" id="SSF50960">
    <property type="entry name" value="TolB, C-terminal domain"/>
    <property type="match status" value="1"/>
</dbReference>
<dbReference type="PANTHER" id="PTHR17605:SF0">
    <property type="entry name" value="RIBOSOME BIOGENESIS PROTEIN BOP1"/>
    <property type="match status" value="1"/>
</dbReference>
<evidence type="ECO:0000256" key="3">
    <source>
        <dbReference type="ARBA" id="ARBA00022552"/>
    </source>
</evidence>
<proteinExistence type="predicted"/>
<sequence length="419" mass="47560">MVFDLILGGEEEGNAQGMCDKDEKVEKFPEIDLSEDKDENRIDVDLEADLERENDKSDEEEFEANYDSDSSTEETENITGDVPLEWYKDLPHIDYNMDGNKILKPATVVELDQFLVTVEGPDGWKTRGIIPDSTLRVHCQVVYVKDMNALIGSLWAQESIYSFQMGSAEDHDKSYRPPKEYPLDETKEWDEMDREEWKKNHLPKKHAGLRHVFVYDNLNDLWPTPTRQSLAYNDRTAHIHPFFPSLSIVSTLSDSDDHTHRLWEALTGRSLSLWRPDGVTHALAWCPNLDVWLFATSVSHSGVPLISPLKLGSPLQTMNTHQLAKAGFAHPAESKQNVSWIKASESDVERCGLKACVNHALVVKQLAWHGKDNSLATVAPDAKHLALFTHSISKHQTQAPFKCLEFFVQVMMVPLDFGH</sequence>
<feature type="compositionally biased region" description="Basic and acidic residues" evidence="7">
    <location>
        <begin position="19"/>
        <end position="30"/>
    </location>
</feature>
<dbReference type="InterPro" id="IPR015943">
    <property type="entry name" value="WD40/YVTN_repeat-like_dom_sf"/>
</dbReference>
<dbReference type="Gene3D" id="2.130.10.10">
    <property type="entry name" value="YVTN repeat-like/Quinoprotein amine dehydrogenase"/>
    <property type="match status" value="1"/>
</dbReference>
<evidence type="ECO:0000313" key="10">
    <source>
        <dbReference type="Proteomes" id="UP000716291"/>
    </source>
</evidence>
<dbReference type="EMBL" id="JAANQT010000148">
    <property type="protein sequence ID" value="KAG1313972.1"/>
    <property type="molecule type" value="Genomic_DNA"/>
</dbReference>
<keyword evidence="10" id="KW-1185">Reference proteome</keyword>
<evidence type="ECO:0000256" key="1">
    <source>
        <dbReference type="ARBA" id="ARBA00004604"/>
    </source>
</evidence>
<reference evidence="9" key="1">
    <citation type="journal article" date="2020" name="Microb. Genom.">
        <title>Genetic diversity of clinical and environmental Mucorales isolates obtained from an investigation of mucormycosis cases among solid organ transplant recipients.</title>
        <authorList>
            <person name="Nguyen M.H."/>
            <person name="Kaul D."/>
            <person name="Muto C."/>
            <person name="Cheng S.J."/>
            <person name="Richter R.A."/>
            <person name="Bruno V.M."/>
            <person name="Liu G."/>
            <person name="Beyhan S."/>
            <person name="Sundermann A.J."/>
            <person name="Mounaud S."/>
            <person name="Pasculle A.W."/>
            <person name="Nierman W.C."/>
            <person name="Driscoll E."/>
            <person name="Cumbie R."/>
            <person name="Clancy C.J."/>
            <person name="Dupont C.L."/>
        </authorList>
    </citation>
    <scope>NUCLEOTIDE SEQUENCE</scope>
    <source>
        <strain evidence="9">GL11</strain>
    </source>
</reference>
<feature type="compositionally biased region" description="Acidic residues" evidence="7">
    <location>
        <begin position="56"/>
        <end position="76"/>
    </location>
</feature>
<evidence type="ECO:0000259" key="8">
    <source>
        <dbReference type="SMART" id="SM01035"/>
    </source>
</evidence>
<keyword evidence="6" id="KW-0539">Nucleus</keyword>
<dbReference type="PANTHER" id="PTHR17605">
    <property type="entry name" value="RIBOSOME BIOGENESIS PROTEIN BOP1 BLOCK OF PROLIFERATION 1 PROTEIN"/>
    <property type="match status" value="1"/>
</dbReference>
<dbReference type="InterPro" id="IPR028598">
    <property type="entry name" value="BOP1/Erb1"/>
</dbReference>
<name>A0A9P7BWX1_RHIOR</name>
<dbReference type="SMART" id="SM01035">
    <property type="entry name" value="BOP1NT"/>
    <property type="match status" value="1"/>
</dbReference>
<dbReference type="OrthoDB" id="5571054at2759"/>